<dbReference type="RefSeq" id="WP_145330821.1">
    <property type="nucleotide sequence ID" value="NZ_VLKR01000043.1"/>
</dbReference>
<reference evidence="1 2" key="1">
    <citation type="journal article" date="2015" name="Stand. Genomic Sci.">
        <title>Genomic Encyclopedia of Bacterial and Archaeal Type Strains, Phase III: the genomes of soil and plant-associated and newly described type strains.</title>
        <authorList>
            <person name="Whitman W.B."/>
            <person name="Woyke T."/>
            <person name="Klenk H.P."/>
            <person name="Zhou Y."/>
            <person name="Lilburn T.G."/>
            <person name="Beck B.J."/>
            <person name="De Vos P."/>
            <person name="Vandamme P."/>
            <person name="Eisen J.A."/>
            <person name="Garrity G."/>
            <person name="Hugenholtz P."/>
            <person name="Kyrpides N.C."/>
        </authorList>
    </citation>
    <scope>NUCLEOTIDE SEQUENCE [LARGE SCALE GENOMIC DNA]</scope>
    <source>
        <strain evidence="1 2">CGMCC 1.6855</strain>
    </source>
</reference>
<organism evidence="1 2">
    <name type="scientific">Sphingobacterium siyangense</name>
    <dbReference type="NCBI Taxonomy" id="459529"/>
    <lineage>
        <taxon>Bacteria</taxon>
        <taxon>Pseudomonadati</taxon>
        <taxon>Bacteroidota</taxon>
        <taxon>Sphingobacteriia</taxon>
        <taxon>Sphingobacteriales</taxon>
        <taxon>Sphingobacteriaceae</taxon>
        <taxon>Sphingobacterium</taxon>
    </lineage>
</organism>
<sequence>MVFLRLKSEVRNFFAPHINIVEGNIQFPYTLENQVLAQEHWHENGVRIPVCKGMWLVTDGLPVSVTHLFIGHSASDLLCFCHYHPNWVNPPCLSAFASLGLLPTKEQFTWLKILFPNAKIHTVLDAGISGRVADCKVATWQLGKNARFRLADDNGEFYYNKKRYRIPVNIFSLSRFEKISGMRSGIRTHKPKAPFETFYQSFRNGLI</sequence>
<dbReference type="EMBL" id="VLKR01000043">
    <property type="protein sequence ID" value="TWI15499.1"/>
    <property type="molecule type" value="Genomic_DNA"/>
</dbReference>
<accession>A0A562M6E6</accession>
<proteinExistence type="predicted"/>
<dbReference type="OrthoDB" id="712293at2"/>
<evidence type="ECO:0000313" key="1">
    <source>
        <dbReference type="EMBL" id="TWI15499.1"/>
    </source>
</evidence>
<comment type="caution">
    <text evidence="1">The sequence shown here is derived from an EMBL/GenBank/DDBJ whole genome shotgun (WGS) entry which is preliminary data.</text>
</comment>
<dbReference type="Proteomes" id="UP000315908">
    <property type="component" value="Unassembled WGS sequence"/>
</dbReference>
<name>A0A562M6E6_9SPHI</name>
<evidence type="ECO:0000313" key="2">
    <source>
        <dbReference type="Proteomes" id="UP000315908"/>
    </source>
</evidence>
<gene>
    <name evidence="1" type="ORF">IQ31_05081</name>
</gene>
<protein>
    <submittedName>
        <fullName evidence="1">Uncharacterized protein</fullName>
    </submittedName>
</protein>
<dbReference type="AlphaFoldDB" id="A0A562M6E6"/>